<dbReference type="InterPro" id="IPR003358">
    <property type="entry name" value="tRNA_(Gua-N-7)_MeTrfase_Trmb"/>
</dbReference>
<sequence>MRRRRVKGADEKLLSYKDYIINGMVDQVLERDVTDLSNPENTNSKVPKPKKPRINRVEKLIRREDLSRDFLNPFDNRYFLKDDVYNKLVKNYRGRWKEIFGNDNPIHVEVGTGRGKFLTGMAQANRNINYIALEIKEEVLVKAVEKAYKLNLNNIVFLWGSVELFDLYFSDSELDRIYINFCDPWPKKRNAKRRLTHKNFLELYRKKLNNGQIHFKTDNRDLFEFSLNEISNNNWILQNISLNLANSDYEGNITTEYEERFMTLGMPIYRLEAIDRRQYQDGNYS</sequence>
<keyword evidence="5 9" id="KW-0949">S-adenosyl-L-methionine</keyword>
<organism evidence="10 11">
    <name type="scientific">Peptostreptococcus stomatis DSM 17678</name>
    <dbReference type="NCBI Taxonomy" id="596315"/>
    <lineage>
        <taxon>Bacteria</taxon>
        <taxon>Bacillati</taxon>
        <taxon>Bacillota</taxon>
        <taxon>Clostridia</taxon>
        <taxon>Peptostreptococcales</taxon>
        <taxon>Peptostreptococcaceae</taxon>
        <taxon>Peptostreptococcus</taxon>
    </lineage>
</organism>
<evidence type="ECO:0000256" key="5">
    <source>
        <dbReference type="ARBA" id="ARBA00022691"/>
    </source>
</evidence>
<dbReference type="AlphaFoldDB" id="E0E2Z4"/>
<dbReference type="GO" id="GO:0008176">
    <property type="term" value="F:tRNA (guanine(46)-N7)-methyltransferase activity"/>
    <property type="evidence" value="ECO:0007669"/>
    <property type="project" value="UniProtKB-UniRule"/>
</dbReference>
<dbReference type="EC" id="2.1.1.33" evidence="9"/>
<protein>
    <recommendedName>
        <fullName evidence="9">tRNA (guanine-N(7)-)-methyltransferase</fullName>
        <ecNumber evidence="9">2.1.1.33</ecNumber>
    </recommendedName>
    <alternativeName>
        <fullName evidence="9">tRNA (guanine(46)-N(7))-methyltransferase</fullName>
    </alternativeName>
    <alternativeName>
        <fullName evidence="9">tRNA(m7G46)-methyltransferase</fullName>
    </alternativeName>
</protein>
<dbReference type="RefSeq" id="WP_007789405.1">
    <property type="nucleotide sequence ID" value="NZ_ADGQ01000050.1"/>
</dbReference>
<comment type="pathway">
    <text evidence="7 9">tRNA modification; N(7)-methylguanine-tRNA biosynthesis.</text>
</comment>
<dbReference type="InterPro" id="IPR055361">
    <property type="entry name" value="tRNA_methyltr_TrmB_bact"/>
</dbReference>
<dbReference type="Pfam" id="PF02390">
    <property type="entry name" value="Methyltransf_4"/>
    <property type="match status" value="1"/>
</dbReference>
<dbReference type="GeneID" id="84800627"/>
<dbReference type="PANTHER" id="PTHR23417">
    <property type="entry name" value="3-DEOXY-D-MANNO-OCTULOSONIC-ACID TRANSFERASE/TRNA GUANINE-N 7 - -METHYLTRANSFERASE"/>
    <property type="match status" value="1"/>
</dbReference>
<dbReference type="eggNOG" id="COG0220">
    <property type="taxonomic scope" value="Bacteria"/>
</dbReference>
<evidence type="ECO:0000256" key="2">
    <source>
        <dbReference type="ARBA" id="ARBA00003015"/>
    </source>
</evidence>
<keyword evidence="6 9" id="KW-0819">tRNA processing</keyword>
<dbReference type="STRING" id="596315.HMPREF0634_1133"/>
<feature type="binding site" evidence="9">
    <location>
        <position position="109"/>
    </location>
    <ligand>
        <name>S-adenosyl-L-methionine</name>
        <dbReference type="ChEBI" id="CHEBI:59789"/>
    </ligand>
</feature>
<dbReference type="Gene3D" id="3.40.50.150">
    <property type="entry name" value="Vaccinia Virus protein VP39"/>
    <property type="match status" value="1"/>
</dbReference>
<dbReference type="HAMAP" id="MF_01057">
    <property type="entry name" value="tRNA_methyltr_TrmB"/>
    <property type="match status" value="1"/>
</dbReference>
<dbReference type="InterPro" id="IPR029063">
    <property type="entry name" value="SAM-dependent_MTases_sf"/>
</dbReference>
<keyword evidence="11" id="KW-1185">Reference proteome</keyword>
<dbReference type="GO" id="GO:0043527">
    <property type="term" value="C:tRNA methyltransferase complex"/>
    <property type="evidence" value="ECO:0007669"/>
    <property type="project" value="TreeGrafter"/>
</dbReference>
<reference evidence="10 11" key="1">
    <citation type="submission" date="2010-08" db="EMBL/GenBank/DDBJ databases">
        <authorList>
            <person name="Harkins D.M."/>
            <person name="Madupu R."/>
            <person name="Durkin A.S."/>
            <person name="Torralba M."/>
            <person name="Methe B."/>
            <person name="Sutton G.G."/>
            <person name="Nelson K.E."/>
        </authorList>
    </citation>
    <scope>NUCLEOTIDE SEQUENCE [LARGE SCALE GENOMIC DNA]</scope>
    <source>
        <strain evidence="10 11">DSM 17678</strain>
    </source>
</reference>
<dbReference type="Proteomes" id="UP000003244">
    <property type="component" value="Unassembled WGS sequence"/>
</dbReference>
<feature type="binding site" evidence="9">
    <location>
        <position position="134"/>
    </location>
    <ligand>
        <name>S-adenosyl-L-methionine</name>
        <dbReference type="ChEBI" id="CHEBI:59789"/>
    </ligand>
</feature>
<name>E0E2Z4_9FIRM</name>
<evidence type="ECO:0000256" key="3">
    <source>
        <dbReference type="ARBA" id="ARBA00022603"/>
    </source>
</evidence>
<evidence type="ECO:0000256" key="7">
    <source>
        <dbReference type="ARBA" id="ARBA00060552"/>
    </source>
</evidence>
<dbReference type="FunFam" id="3.40.50.150:FF:000035">
    <property type="entry name" value="tRNA (guanine-N(7)-)-methyltransferase"/>
    <property type="match status" value="1"/>
</dbReference>
<comment type="function">
    <text evidence="2 9">Catalyzes the formation of N(7)-methylguanine at position 46 (m7G46) in tRNA.</text>
</comment>
<dbReference type="PROSITE" id="PS51625">
    <property type="entry name" value="SAM_MT_TRMB"/>
    <property type="match status" value="1"/>
</dbReference>
<dbReference type="SUPFAM" id="SSF53335">
    <property type="entry name" value="S-adenosyl-L-methionine-dependent methyltransferases"/>
    <property type="match status" value="1"/>
</dbReference>
<evidence type="ECO:0000256" key="4">
    <source>
        <dbReference type="ARBA" id="ARBA00022679"/>
    </source>
</evidence>
<evidence type="ECO:0000256" key="9">
    <source>
        <dbReference type="HAMAP-Rule" id="MF_01057"/>
    </source>
</evidence>
<evidence type="ECO:0000313" key="11">
    <source>
        <dbReference type="Proteomes" id="UP000003244"/>
    </source>
</evidence>
<feature type="binding site" evidence="9">
    <location>
        <position position="187"/>
    </location>
    <ligand>
        <name>substrate</name>
    </ligand>
</feature>
<dbReference type="EMBL" id="ADGQ01000050">
    <property type="protein sequence ID" value="EFM64752.1"/>
    <property type="molecule type" value="Genomic_DNA"/>
</dbReference>
<gene>
    <name evidence="9 10" type="primary">trmB</name>
    <name evidence="10" type="ORF">HMPREF0634_1133</name>
</gene>
<dbReference type="UniPathway" id="UPA00989"/>
<dbReference type="NCBIfam" id="NF001080">
    <property type="entry name" value="PRK00121.2-2"/>
    <property type="match status" value="1"/>
</dbReference>
<comment type="similarity">
    <text evidence="8 9">Belongs to the class I-like SAM-binding methyltransferase superfamily. TrmB family.</text>
</comment>
<feature type="binding site" evidence="9">
    <location>
        <position position="183"/>
    </location>
    <ligand>
        <name>S-adenosyl-L-methionine</name>
        <dbReference type="ChEBI" id="CHEBI:59789"/>
    </ligand>
</feature>
<dbReference type="NCBIfam" id="TIGR00091">
    <property type="entry name" value="tRNA (guanosine(46)-N7)-methyltransferase TrmB"/>
    <property type="match status" value="1"/>
</dbReference>
<comment type="catalytic activity">
    <reaction evidence="1 9">
        <text>guanosine(46) in tRNA + S-adenosyl-L-methionine = N(7)-methylguanosine(46) in tRNA + S-adenosyl-L-homocysteine</text>
        <dbReference type="Rhea" id="RHEA:42708"/>
        <dbReference type="Rhea" id="RHEA-COMP:10188"/>
        <dbReference type="Rhea" id="RHEA-COMP:10189"/>
        <dbReference type="ChEBI" id="CHEBI:57856"/>
        <dbReference type="ChEBI" id="CHEBI:59789"/>
        <dbReference type="ChEBI" id="CHEBI:74269"/>
        <dbReference type="ChEBI" id="CHEBI:74480"/>
        <dbReference type="EC" id="2.1.1.33"/>
    </reaction>
</comment>
<dbReference type="PANTHER" id="PTHR23417:SF14">
    <property type="entry name" value="PENTACOTRIPEPTIDE-REPEAT REGION OF PRORP DOMAIN-CONTAINING PROTEIN"/>
    <property type="match status" value="1"/>
</dbReference>
<comment type="caution">
    <text evidence="10">The sequence shown here is derived from an EMBL/GenBank/DDBJ whole genome shotgun (WGS) entry which is preliminary data.</text>
</comment>
<comment type="caution">
    <text evidence="9">Lacks conserved residue(s) required for the propagation of feature annotation.</text>
</comment>
<evidence type="ECO:0000313" key="10">
    <source>
        <dbReference type="EMBL" id="EFM64752.1"/>
    </source>
</evidence>
<feature type="binding site" evidence="9">
    <location>
        <position position="218"/>
    </location>
    <ligand>
        <name>substrate</name>
    </ligand>
</feature>
<accession>E0E2Z4</accession>
<evidence type="ECO:0000256" key="6">
    <source>
        <dbReference type="ARBA" id="ARBA00022694"/>
    </source>
</evidence>
<feature type="binding site" evidence="9">
    <location>
        <begin position="255"/>
        <end position="258"/>
    </location>
    <ligand>
        <name>substrate</name>
    </ligand>
</feature>
<evidence type="ECO:0000256" key="8">
    <source>
        <dbReference type="ARBA" id="ARBA00060767"/>
    </source>
</evidence>
<evidence type="ECO:0000256" key="1">
    <source>
        <dbReference type="ARBA" id="ARBA00000142"/>
    </source>
</evidence>
<proteinExistence type="inferred from homology"/>
<keyword evidence="4 9" id="KW-0808">Transferase</keyword>
<keyword evidence="3 9" id="KW-0489">Methyltransferase</keyword>